<evidence type="ECO:0000313" key="3">
    <source>
        <dbReference type="EMBL" id="KAF7569162.1"/>
    </source>
</evidence>
<feature type="transmembrane region" description="Helical" evidence="2">
    <location>
        <begin position="155"/>
        <end position="176"/>
    </location>
</feature>
<keyword evidence="2" id="KW-0812">Transmembrane</keyword>
<organism evidence="3 5">
    <name type="scientific">Pyrenophora tritici-repentis</name>
    <dbReference type="NCBI Taxonomy" id="45151"/>
    <lineage>
        <taxon>Eukaryota</taxon>
        <taxon>Fungi</taxon>
        <taxon>Dikarya</taxon>
        <taxon>Ascomycota</taxon>
        <taxon>Pezizomycotina</taxon>
        <taxon>Dothideomycetes</taxon>
        <taxon>Pleosporomycetidae</taxon>
        <taxon>Pleosporales</taxon>
        <taxon>Pleosporineae</taxon>
        <taxon>Pleosporaceae</taxon>
        <taxon>Pyrenophora</taxon>
    </lineage>
</organism>
<keyword evidence="2" id="KW-1133">Transmembrane helix</keyword>
<dbReference type="Proteomes" id="UP000245464">
    <property type="component" value="Chromosome 6"/>
</dbReference>
<reference evidence="3" key="1">
    <citation type="journal article" date="2018" name="BMC Genomics">
        <title>Comparative genomics of the wheat fungal pathogen Pyrenophora tritici-repentis reveals chromosomal variations and genome plasticity.</title>
        <authorList>
            <person name="Moolhuijzen P."/>
            <person name="See P.T."/>
            <person name="Hane J.K."/>
            <person name="Shi G."/>
            <person name="Liu Z."/>
            <person name="Oliver R.P."/>
            <person name="Moffat C.S."/>
        </authorList>
    </citation>
    <scope>NUCLEOTIDE SEQUENCE [LARGE SCALE GENOMIC DNA]</scope>
    <source>
        <strain evidence="3">M4</strain>
    </source>
</reference>
<reference evidence="6" key="4">
    <citation type="journal article" date="2022" name="Microb. Genom.">
        <title>A global pangenome for the wheat fungal pathogen Pyrenophora tritici-repentis and prediction of effector protein structural homology.</title>
        <authorList>
            <person name="Moolhuijzen P.M."/>
            <person name="See P.T."/>
            <person name="Shi G."/>
            <person name="Powell H.R."/>
            <person name="Cockram J."/>
            <person name="Jorgensen L.N."/>
            <person name="Benslimane H."/>
            <person name="Strelkov S.E."/>
            <person name="Turner J."/>
            <person name="Liu Z."/>
            <person name="Moffat C.S."/>
        </authorList>
    </citation>
    <scope>NUCLEOTIDE SEQUENCE [LARGE SCALE GENOMIC DNA]</scope>
</reference>
<proteinExistence type="predicted"/>
<dbReference type="EMBL" id="NRDI02000015">
    <property type="protein sequence ID" value="KAI1511031.1"/>
    <property type="molecule type" value="Genomic_DNA"/>
</dbReference>
<reference evidence="4" key="2">
    <citation type="submission" date="2021-05" db="EMBL/GenBank/DDBJ databases">
        <authorList>
            <person name="Moolhuijzen P.M."/>
            <person name="Moffat C.S."/>
        </authorList>
    </citation>
    <scope>NUCLEOTIDE SEQUENCE</scope>
    <source>
        <strain evidence="4">86-124</strain>
    </source>
</reference>
<dbReference type="OrthoDB" id="3599143at2759"/>
<keyword evidence="6" id="KW-1185">Reference proteome</keyword>
<dbReference type="AlphaFoldDB" id="A0A2W1CWY7"/>
<feature type="region of interest" description="Disordered" evidence="1">
    <location>
        <begin position="126"/>
        <end position="149"/>
    </location>
</feature>
<evidence type="ECO:0000313" key="4">
    <source>
        <dbReference type="EMBL" id="KAI1511031.1"/>
    </source>
</evidence>
<evidence type="ECO:0000256" key="2">
    <source>
        <dbReference type="SAM" id="Phobius"/>
    </source>
</evidence>
<comment type="caution">
    <text evidence="3">The sequence shown here is derived from an EMBL/GenBank/DDBJ whole genome shotgun (WGS) entry which is preliminary data.</text>
</comment>
<name>A0A2W1CWY7_9PLEO</name>
<sequence length="197" mass="21542">MQHWDSSTLKTSTCLILPSSYLRSVFKVYLESGSEAYQIYPSRSSNCLDGTLNHEFYTDDPTPQCFAWSETGIAANDYLVFKCGSGFSNTISTLTSTYFVTASETASATLESFTTSVRVADLSSQSNTVVPKATESPSPNPTGGNDQKESNGITLGVGIGIPLAALIVALVTLYYTRKNIRQTAIRLERRIRNNTRH</sequence>
<gene>
    <name evidence="4" type="ORF">Ptr86124_010152</name>
    <name evidence="3" type="ORF">PtrM4_115770</name>
</gene>
<reference evidence="4" key="3">
    <citation type="journal article" date="2022" name="bioRxiv">
        <title>A global pangenome for the wheat fungal pathogen Pyrenophora tritici-repentis and prediction of effector protein structural homology.</title>
        <authorList>
            <person name="Moolhuijzen P."/>
            <person name="See P.T."/>
            <person name="Shi G."/>
            <person name="Powell H.R."/>
            <person name="Cockram J."/>
            <person name="Jorgensen L.N."/>
            <person name="Benslimane H."/>
            <person name="Strelkov S.E."/>
            <person name="Turner J."/>
            <person name="Liu Z."/>
            <person name="Moffat C.S."/>
        </authorList>
    </citation>
    <scope>NUCLEOTIDE SEQUENCE</scope>
    <source>
        <strain evidence="4">86-124</strain>
    </source>
</reference>
<evidence type="ECO:0000313" key="6">
    <source>
        <dbReference type="Proteomes" id="UP000249757"/>
    </source>
</evidence>
<evidence type="ECO:0000313" key="5">
    <source>
        <dbReference type="Proteomes" id="UP000245464"/>
    </source>
</evidence>
<accession>A0A2W1CWY7</accession>
<keyword evidence="2" id="KW-0472">Membrane</keyword>
<dbReference type="EMBL" id="NQIK02000006">
    <property type="protein sequence ID" value="KAF7569162.1"/>
    <property type="molecule type" value="Genomic_DNA"/>
</dbReference>
<evidence type="ECO:0000256" key="1">
    <source>
        <dbReference type="SAM" id="MobiDB-lite"/>
    </source>
</evidence>
<protein>
    <submittedName>
        <fullName evidence="3">Uncharacterized protein</fullName>
    </submittedName>
</protein>
<dbReference type="Proteomes" id="UP000249757">
    <property type="component" value="Unassembled WGS sequence"/>
</dbReference>